<dbReference type="Pfam" id="PF02687">
    <property type="entry name" value="FtsX"/>
    <property type="match status" value="1"/>
</dbReference>
<dbReference type="Proteomes" id="UP000435649">
    <property type="component" value="Unassembled WGS sequence"/>
</dbReference>
<evidence type="ECO:0000256" key="5">
    <source>
        <dbReference type="ARBA" id="ARBA00022989"/>
    </source>
</evidence>
<dbReference type="AlphaFoldDB" id="A0A844G2H5"/>
<sequence>MLTELFLAGRYLKPRRSAVSLITVLSILGVTLGVAVLIVVLAVMTGFTDLMKEKLIETQAHFQVRPLYGGVIYDPDEAVKAVEAAGGRGAPVLESPVIVQLGKSLDPRVIMFGTSAENLLKFGIFKADTLKEGKLSLDRGEIVISEDMARRWNVRVGSKLLLHTQQRLTRLVDFKPEGGVELNRNASAYLPAEFVVSGIYSVGKYDFDRTFLFVGSDDAADLLTLPWGAATAIFGWGPDPFDQKELVGKVRDALSHLRVVTWEEDNRQLLGVLAVEKNMMFFLLIFIVLVAAFSIMNTLITSVYQKTREIGILKALGASDCCTTFIFIFQGFLIGVLGSITGTLAGVLVIFYRNDIMDFASKTFHVELFPKQFYYFDGLPAHIVATDVLIIVGASIALCTLGALLPALCAARLDPAKALRYE</sequence>
<dbReference type="PANTHER" id="PTHR30489">
    <property type="entry name" value="LIPOPROTEIN-RELEASING SYSTEM TRANSMEMBRANE PROTEIN LOLE"/>
    <property type="match status" value="1"/>
</dbReference>
<accession>A0A844G2H5</accession>
<feature type="transmembrane region" description="Helical" evidence="7">
    <location>
        <begin position="325"/>
        <end position="352"/>
    </location>
</feature>
<comment type="subcellular location">
    <subcellularLocation>
        <location evidence="1">Cell membrane</location>
        <topology evidence="1">Multi-pass membrane protein</topology>
    </subcellularLocation>
</comment>
<dbReference type="InterPro" id="IPR003838">
    <property type="entry name" value="ABC3_permease_C"/>
</dbReference>
<keyword evidence="3" id="KW-1003">Cell membrane</keyword>
<name>A0A844G2H5_9BACT</name>
<dbReference type="RefSeq" id="WP_106053579.1">
    <property type="nucleotide sequence ID" value="NZ_VUNS01000007.1"/>
</dbReference>
<protein>
    <submittedName>
        <fullName evidence="10">ABC transporter permease</fullName>
    </submittedName>
</protein>
<dbReference type="InterPro" id="IPR051447">
    <property type="entry name" value="Lipoprotein-release_system"/>
</dbReference>
<evidence type="ECO:0000256" key="2">
    <source>
        <dbReference type="ARBA" id="ARBA00005236"/>
    </source>
</evidence>
<comment type="caution">
    <text evidence="10">The sequence shown here is derived from an EMBL/GenBank/DDBJ whole genome shotgun (WGS) entry which is preliminary data.</text>
</comment>
<dbReference type="Pfam" id="PF12704">
    <property type="entry name" value="MacB_PCD"/>
    <property type="match status" value="1"/>
</dbReference>
<keyword evidence="6 7" id="KW-0472">Membrane</keyword>
<feature type="transmembrane region" description="Helical" evidence="7">
    <location>
        <begin position="279"/>
        <end position="304"/>
    </location>
</feature>
<evidence type="ECO:0000313" key="10">
    <source>
        <dbReference type="EMBL" id="MST97095.1"/>
    </source>
</evidence>
<dbReference type="InterPro" id="IPR025857">
    <property type="entry name" value="MacB_PCD"/>
</dbReference>
<organism evidence="10 11">
    <name type="scientific">Victivallis lenta</name>
    <dbReference type="NCBI Taxonomy" id="2606640"/>
    <lineage>
        <taxon>Bacteria</taxon>
        <taxon>Pseudomonadati</taxon>
        <taxon>Lentisphaerota</taxon>
        <taxon>Lentisphaeria</taxon>
        <taxon>Victivallales</taxon>
        <taxon>Victivallaceae</taxon>
        <taxon>Victivallis</taxon>
    </lineage>
</organism>
<dbReference type="GO" id="GO:0098797">
    <property type="term" value="C:plasma membrane protein complex"/>
    <property type="evidence" value="ECO:0007669"/>
    <property type="project" value="TreeGrafter"/>
</dbReference>
<evidence type="ECO:0000256" key="3">
    <source>
        <dbReference type="ARBA" id="ARBA00022475"/>
    </source>
</evidence>
<evidence type="ECO:0000256" key="1">
    <source>
        <dbReference type="ARBA" id="ARBA00004651"/>
    </source>
</evidence>
<dbReference type="GO" id="GO:0044874">
    <property type="term" value="P:lipoprotein localization to outer membrane"/>
    <property type="evidence" value="ECO:0007669"/>
    <property type="project" value="TreeGrafter"/>
</dbReference>
<keyword evidence="5 7" id="KW-1133">Transmembrane helix</keyword>
<proteinExistence type="inferred from homology"/>
<dbReference type="EMBL" id="VUNS01000007">
    <property type="protein sequence ID" value="MST97095.1"/>
    <property type="molecule type" value="Genomic_DNA"/>
</dbReference>
<feature type="domain" description="MacB-like periplasmic core" evidence="9">
    <location>
        <begin position="23"/>
        <end position="201"/>
    </location>
</feature>
<gene>
    <name evidence="10" type="ORF">FYJ85_08570</name>
</gene>
<evidence type="ECO:0000259" key="9">
    <source>
        <dbReference type="Pfam" id="PF12704"/>
    </source>
</evidence>
<reference evidence="10 11" key="1">
    <citation type="submission" date="2019-08" db="EMBL/GenBank/DDBJ databases">
        <title>In-depth cultivation of the pig gut microbiome towards novel bacterial diversity and tailored functional studies.</title>
        <authorList>
            <person name="Wylensek D."/>
            <person name="Hitch T.C.A."/>
            <person name="Clavel T."/>
        </authorList>
    </citation>
    <scope>NUCLEOTIDE SEQUENCE [LARGE SCALE GENOMIC DNA]</scope>
    <source>
        <strain evidence="10 11">BBE-744-WT-12</strain>
    </source>
</reference>
<evidence type="ECO:0000256" key="7">
    <source>
        <dbReference type="SAM" id="Phobius"/>
    </source>
</evidence>
<keyword evidence="4 7" id="KW-0812">Transmembrane</keyword>
<evidence type="ECO:0000259" key="8">
    <source>
        <dbReference type="Pfam" id="PF02687"/>
    </source>
</evidence>
<evidence type="ECO:0000313" key="11">
    <source>
        <dbReference type="Proteomes" id="UP000435649"/>
    </source>
</evidence>
<feature type="transmembrane region" description="Helical" evidence="7">
    <location>
        <begin position="388"/>
        <end position="411"/>
    </location>
</feature>
<evidence type="ECO:0000256" key="6">
    <source>
        <dbReference type="ARBA" id="ARBA00023136"/>
    </source>
</evidence>
<keyword evidence="11" id="KW-1185">Reference proteome</keyword>
<comment type="similarity">
    <text evidence="2">Belongs to the ABC-4 integral membrane protein family. LolC/E subfamily.</text>
</comment>
<evidence type="ECO:0000256" key="4">
    <source>
        <dbReference type="ARBA" id="ARBA00022692"/>
    </source>
</evidence>
<dbReference type="PANTHER" id="PTHR30489:SF0">
    <property type="entry name" value="LIPOPROTEIN-RELEASING SYSTEM TRANSMEMBRANE PROTEIN LOLE"/>
    <property type="match status" value="1"/>
</dbReference>
<feature type="transmembrane region" description="Helical" evidence="7">
    <location>
        <begin position="21"/>
        <end position="44"/>
    </location>
</feature>
<feature type="domain" description="ABC3 transporter permease C-terminal" evidence="8">
    <location>
        <begin position="282"/>
        <end position="415"/>
    </location>
</feature>